<dbReference type="SUPFAM" id="SSF53150">
    <property type="entry name" value="DNA repair protein MutS, domain II"/>
    <property type="match status" value="1"/>
</dbReference>
<dbReference type="CDD" id="cd03284">
    <property type="entry name" value="ABC_MutS1"/>
    <property type="match status" value="1"/>
</dbReference>
<dbReference type="InterPro" id="IPR007860">
    <property type="entry name" value="DNA_mmatch_repair_MutS_con_dom"/>
</dbReference>
<evidence type="ECO:0000256" key="3">
    <source>
        <dbReference type="ARBA" id="ARBA00022741"/>
    </source>
</evidence>
<dbReference type="InterPro" id="IPR007696">
    <property type="entry name" value="DNA_mismatch_repair_MutS_core"/>
</dbReference>
<keyword evidence="5 9" id="KW-0067">ATP-binding</keyword>
<dbReference type="InterPro" id="IPR036678">
    <property type="entry name" value="MutS_con_dom_sf"/>
</dbReference>
<evidence type="ECO:0000256" key="9">
    <source>
        <dbReference type="HAMAP-Rule" id="MF_00096"/>
    </source>
</evidence>
<keyword evidence="3 9" id="KW-0547">Nucleotide-binding</keyword>
<keyword evidence="7 9" id="KW-0234">DNA repair</keyword>
<dbReference type="GO" id="GO:0005829">
    <property type="term" value="C:cytosol"/>
    <property type="evidence" value="ECO:0007669"/>
    <property type="project" value="TreeGrafter"/>
</dbReference>
<evidence type="ECO:0000256" key="8">
    <source>
        <dbReference type="ARBA" id="ARBA00024647"/>
    </source>
</evidence>
<dbReference type="SUPFAM" id="SSF48334">
    <property type="entry name" value="DNA repair protein MutS, domain III"/>
    <property type="match status" value="1"/>
</dbReference>
<dbReference type="InterPro" id="IPR005748">
    <property type="entry name" value="DNA_mismatch_repair_MutS"/>
</dbReference>
<dbReference type="GO" id="GO:0005524">
    <property type="term" value="F:ATP binding"/>
    <property type="evidence" value="ECO:0007669"/>
    <property type="project" value="UniProtKB-UniRule"/>
</dbReference>
<dbReference type="Gene3D" id="3.40.50.300">
    <property type="entry name" value="P-loop containing nucleotide triphosphate hydrolases"/>
    <property type="match status" value="1"/>
</dbReference>
<dbReference type="PANTHER" id="PTHR11361:SF34">
    <property type="entry name" value="DNA MISMATCH REPAIR PROTEIN MSH1, MITOCHONDRIAL"/>
    <property type="match status" value="1"/>
</dbReference>
<dbReference type="NCBIfam" id="TIGR01070">
    <property type="entry name" value="mutS1"/>
    <property type="match status" value="1"/>
</dbReference>
<sequence>MRKPTPAMSQYLAVKKEYPDKVIFFRMGDFYEMFFGDAKIAHDVLGIALTTRGEHLNEKIPLAGFPYHALDQYLDKMVSAGKQVVICEQVEDPKLAKGVVKREVVEVVSAGTALTEGAFSSQDNRFLVALVPDDDQVAIAWADITTGELTVSILPKESVDDRLIAIGPAEIIFPTSTGQTFGSSLTGLDPIITSLDDWIFAGDHTEEILKKHFNVLSLKGFGLDGSVSAVSAAGATLFYLQEHQKRDLTHIQSLNIERQEEGMILDAPTRRNLELAEPMSVSGGRDATLLGVLDQTSTPMGRRLLRRWLERPLVDVYDINRRLDAVELMVNDRGLRTETAKVLSQLTDLERSVARISMNRANGRDLQALRHSLEKLPVLQDLLPQNDHGLLGELRHRLVLLPEVIKDIAETLVDSPPISIRDGGLIRDGVNSELDELNEIAHSGKGWIHSQQEKERNRTGIPSLKIGFNKVFGFYIEVTKTHQDKVPPEYIRKQTLINAERYITPELKEMESRVLGAEEKIKNIEVQIFEDLRQRVTKRSGDIQIDAGVVAVLDVLVNFAIVATQEDFSRPEVGEDESIILTDSRHPVVEKLLPPGEKFVPNDLEIDRNENRFLLVTGPNMAGKSTYLRQIGLIVLMAQTGCFVPCKSAQIGIVDRIFTRVGAQDNLAGGESTFLMEMHEAANILNNATPKSLILLDEIGRGTSTFDGLSLAWAIVEHLETDPKLQARSLFATHYHELTELAQLFEGVQNLNVAVKQWGDEISFLRKIIPGSAGASYGIQVARLAGLPLDVIERAKEILSDLEEKELMPSRRNIRGRRSDSTEAESENQLHLFIREISQVEESLKKIDPDQLTPLEALQWVIEQKKKLEKPS</sequence>
<dbReference type="FunFam" id="1.10.1420.10:FF:000001">
    <property type="entry name" value="DNA mismatch repair protein MutS"/>
    <property type="match status" value="1"/>
</dbReference>
<dbReference type="FunFam" id="3.40.1170.10:FF:000001">
    <property type="entry name" value="DNA mismatch repair protein MutS"/>
    <property type="match status" value="1"/>
</dbReference>
<dbReference type="InterPro" id="IPR007695">
    <property type="entry name" value="DNA_mismatch_repair_MutS-lik_N"/>
</dbReference>
<dbReference type="SUPFAM" id="SSF55271">
    <property type="entry name" value="DNA repair protein MutS, domain I"/>
    <property type="match status" value="1"/>
</dbReference>
<dbReference type="Pfam" id="PF05190">
    <property type="entry name" value="MutS_IV"/>
    <property type="match status" value="1"/>
</dbReference>
<dbReference type="FunFam" id="3.40.50.300:FF:000870">
    <property type="entry name" value="MutS protein homolog 4"/>
    <property type="match status" value="1"/>
</dbReference>
<dbReference type="Proteomes" id="UP000319619">
    <property type="component" value="Unassembled WGS sequence"/>
</dbReference>
<dbReference type="PANTHER" id="PTHR11361">
    <property type="entry name" value="DNA MISMATCH REPAIR PROTEIN MUTS FAMILY MEMBER"/>
    <property type="match status" value="1"/>
</dbReference>
<dbReference type="HAMAP" id="MF_00096">
    <property type="entry name" value="MutS"/>
    <property type="match status" value="1"/>
</dbReference>
<feature type="binding site" evidence="9">
    <location>
        <begin position="618"/>
        <end position="625"/>
    </location>
    <ligand>
        <name>ATP</name>
        <dbReference type="ChEBI" id="CHEBI:30616"/>
    </ligand>
</feature>
<gene>
    <name evidence="9" type="primary">mutS</name>
    <name evidence="12" type="ORF">CEE37_08030</name>
</gene>
<dbReference type="InterPro" id="IPR017261">
    <property type="entry name" value="DNA_mismatch_repair_MutS/MSH"/>
</dbReference>
<evidence type="ECO:0000256" key="6">
    <source>
        <dbReference type="ARBA" id="ARBA00023125"/>
    </source>
</evidence>
<evidence type="ECO:0000256" key="2">
    <source>
        <dbReference type="ARBA" id="ARBA00021982"/>
    </source>
</evidence>
<dbReference type="SUPFAM" id="SSF52540">
    <property type="entry name" value="P-loop containing nucleoside triphosphate hydrolases"/>
    <property type="match status" value="1"/>
</dbReference>
<dbReference type="InterPro" id="IPR016151">
    <property type="entry name" value="DNA_mismatch_repair_MutS_N"/>
</dbReference>
<dbReference type="Pfam" id="PF00488">
    <property type="entry name" value="MutS_V"/>
    <property type="match status" value="1"/>
</dbReference>
<dbReference type="AlphaFoldDB" id="A0A532UZ82"/>
<dbReference type="NCBIfam" id="NF003810">
    <property type="entry name" value="PRK05399.1"/>
    <property type="match status" value="1"/>
</dbReference>
<keyword evidence="4 9" id="KW-0227">DNA damage</keyword>
<dbReference type="Pfam" id="PF05188">
    <property type="entry name" value="MutS_II"/>
    <property type="match status" value="1"/>
</dbReference>
<name>A0A532UZ82_UNCL8</name>
<comment type="similarity">
    <text evidence="1 9 10">Belongs to the DNA mismatch repair MutS family.</text>
</comment>
<evidence type="ECO:0000256" key="5">
    <source>
        <dbReference type="ARBA" id="ARBA00022840"/>
    </source>
</evidence>
<evidence type="ECO:0000256" key="7">
    <source>
        <dbReference type="ARBA" id="ARBA00023204"/>
    </source>
</evidence>
<dbReference type="SMART" id="SM00533">
    <property type="entry name" value="MUTSd"/>
    <property type="match status" value="1"/>
</dbReference>
<dbReference type="PROSITE" id="PS00486">
    <property type="entry name" value="DNA_MISMATCH_REPAIR_2"/>
    <property type="match status" value="1"/>
</dbReference>
<dbReference type="Gene3D" id="3.40.1170.10">
    <property type="entry name" value="DNA repair protein MutS, domain I"/>
    <property type="match status" value="1"/>
</dbReference>
<dbReference type="PIRSF" id="PIRSF037677">
    <property type="entry name" value="DNA_mis_repair_Msh6"/>
    <property type="match status" value="1"/>
</dbReference>
<evidence type="ECO:0000259" key="11">
    <source>
        <dbReference type="PROSITE" id="PS00486"/>
    </source>
</evidence>
<keyword evidence="6 9" id="KW-0238">DNA-binding</keyword>
<accession>A0A532UZ82</accession>
<dbReference type="InterPro" id="IPR007861">
    <property type="entry name" value="DNA_mismatch_repair_MutS_clamp"/>
</dbReference>
<dbReference type="GO" id="GO:0006298">
    <property type="term" value="P:mismatch repair"/>
    <property type="evidence" value="ECO:0007669"/>
    <property type="project" value="UniProtKB-UniRule"/>
</dbReference>
<dbReference type="GO" id="GO:0003684">
    <property type="term" value="F:damaged DNA binding"/>
    <property type="evidence" value="ECO:0007669"/>
    <property type="project" value="UniProtKB-UniRule"/>
</dbReference>
<proteinExistence type="inferred from homology"/>
<comment type="caution">
    <text evidence="12">The sequence shown here is derived from an EMBL/GenBank/DDBJ whole genome shotgun (WGS) entry which is preliminary data.</text>
</comment>
<dbReference type="InterPro" id="IPR000432">
    <property type="entry name" value="DNA_mismatch_repair_MutS_C"/>
</dbReference>
<dbReference type="Pfam" id="PF05192">
    <property type="entry name" value="MutS_III"/>
    <property type="match status" value="1"/>
</dbReference>
<dbReference type="InterPro" id="IPR036187">
    <property type="entry name" value="DNA_mismatch_repair_MutS_sf"/>
</dbReference>
<dbReference type="EMBL" id="NJBN01000005">
    <property type="protein sequence ID" value="TKJ40265.1"/>
    <property type="molecule type" value="Genomic_DNA"/>
</dbReference>
<protein>
    <recommendedName>
        <fullName evidence="2 9">DNA mismatch repair protein MutS</fullName>
    </recommendedName>
</protein>
<dbReference type="InterPro" id="IPR027417">
    <property type="entry name" value="P-loop_NTPase"/>
</dbReference>
<dbReference type="SMART" id="SM00534">
    <property type="entry name" value="MUTSac"/>
    <property type="match status" value="1"/>
</dbReference>
<reference evidence="12 13" key="1">
    <citation type="submission" date="2017-06" db="EMBL/GenBank/DDBJ databases">
        <title>Novel microbial phyla capable of carbon fixation and sulfur reduction in deep-sea sediments.</title>
        <authorList>
            <person name="Huang J."/>
            <person name="Baker B."/>
            <person name="Wang Y."/>
        </authorList>
    </citation>
    <scope>NUCLEOTIDE SEQUENCE [LARGE SCALE GENOMIC DNA]</scope>
    <source>
        <strain evidence="12">B3_LCP</strain>
    </source>
</reference>
<dbReference type="Gene3D" id="1.10.1420.10">
    <property type="match status" value="2"/>
</dbReference>
<evidence type="ECO:0000313" key="12">
    <source>
        <dbReference type="EMBL" id="TKJ40265.1"/>
    </source>
</evidence>
<dbReference type="InterPro" id="IPR045076">
    <property type="entry name" value="MutS"/>
</dbReference>
<feature type="domain" description="DNA mismatch repair proteins mutS family" evidence="11">
    <location>
        <begin position="692"/>
        <end position="708"/>
    </location>
</feature>
<evidence type="ECO:0000313" key="13">
    <source>
        <dbReference type="Proteomes" id="UP000319619"/>
    </source>
</evidence>
<dbReference type="GO" id="GO:0030983">
    <property type="term" value="F:mismatched DNA binding"/>
    <property type="evidence" value="ECO:0007669"/>
    <property type="project" value="InterPro"/>
</dbReference>
<dbReference type="GO" id="GO:0140664">
    <property type="term" value="F:ATP-dependent DNA damage sensor activity"/>
    <property type="evidence" value="ECO:0007669"/>
    <property type="project" value="InterPro"/>
</dbReference>
<dbReference type="Pfam" id="PF01624">
    <property type="entry name" value="MutS_I"/>
    <property type="match status" value="1"/>
</dbReference>
<evidence type="ECO:0000256" key="1">
    <source>
        <dbReference type="ARBA" id="ARBA00006271"/>
    </source>
</evidence>
<evidence type="ECO:0000256" key="10">
    <source>
        <dbReference type="RuleBase" id="RU003756"/>
    </source>
</evidence>
<dbReference type="Gene3D" id="3.30.420.110">
    <property type="entry name" value="MutS, connector domain"/>
    <property type="match status" value="1"/>
</dbReference>
<organism evidence="12 13">
    <name type="scientific">candidate division LCP-89 bacterium B3_LCP</name>
    <dbReference type="NCBI Taxonomy" id="2012998"/>
    <lineage>
        <taxon>Bacteria</taxon>
        <taxon>Pseudomonadati</taxon>
        <taxon>Bacteria division LCP-89</taxon>
    </lineage>
</organism>
<evidence type="ECO:0000256" key="4">
    <source>
        <dbReference type="ARBA" id="ARBA00022763"/>
    </source>
</evidence>
<comment type="function">
    <text evidence="8 9">This protein is involved in the repair of mismatches in DNA. It is possible that it carries out the mismatch recognition step. This protein has a weak ATPase activity.</text>
</comment>